<dbReference type="RefSeq" id="WP_121835615.1">
    <property type="nucleotide sequence ID" value="NZ_CP163513.1"/>
</dbReference>
<evidence type="ECO:0008006" key="3">
    <source>
        <dbReference type="Google" id="ProtNLM"/>
    </source>
</evidence>
<dbReference type="EMBL" id="RCVM01000010">
    <property type="protein sequence ID" value="RLY03074.1"/>
    <property type="molecule type" value="Genomic_DNA"/>
</dbReference>
<dbReference type="Pfam" id="PF12363">
    <property type="entry name" value="Phage_TAC_12"/>
    <property type="match status" value="1"/>
</dbReference>
<protein>
    <recommendedName>
        <fullName evidence="3">Phage protein</fullName>
    </recommendedName>
</protein>
<accession>A0A3L9DR70</accession>
<evidence type="ECO:0000313" key="2">
    <source>
        <dbReference type="Proteomes" id="UP000279194"/>
    </source>
</evidence>
<sequence length="114" mass="12885">MQLTIKDKDYNVKFGVDFVRALDEMHPVEQNGLKFGFSLSAKIPELLGYNIASLTDVLYMGTIKQSPRPSFNDVKEFVEDHEDIEALFDETIAELRKSNAGKLAMKDLDSKLEA</sequence>
<dbReference type="Proteomes" id="UP000279194">
    <property type="component" value="Unassembled WGS sequence"/>
</dbReference>
<keyword evidence="2" id="KW-1185">Reference proteome</keyword>
<dbReference type="AlphaFoldDB" id="A0A3L9DR70"/>
<reference evidence="1 2" key="1">
    <citation type="submission" date="2018-10" db="EMBL/GenBank/DDBJ databases">
        <title>Streptococcus hillyeri sp. nov., isolated from equine tracheal sample.</title>
        <authorList>
            <person name="Macfadyen A.C."/>
            <person name="Waller A."/>
            <person name="Paterson G.K."/>
        </authorList>
    </citation>
    <scope>NUCLEOTIDE SEQUENCE [LARGE SCALE GENOMIC DNA]</scope>
    <source>
        <strain evidence="1 2">28462</strain>
    </source>
</reference>
<dbReference type="InterPro" id="IPR024410">
    <property type="entry name" value="Phage_TAC_12"/>
</dbReference>
<gene>
    <name evidence="1" type="ORF">EAF07_05910</name>
</gene>
<organism evidence="1 2">
    <name type="scientific">Streptococcus hillyeri</name>
    <dbReference type="NCBI Taxonomy" id="2282420"/>
    <lineage>
        <taxon>Bacteria</taxon>
        <taxon>Bacillati</taxon>
        <taxon>Bacillota</taxon>
        <taxon>Bacilli</taxon>
        <taxon>Lactobacillales</taxon>
        <taxon>Streptococcaceae</taxon>
        <taxon>Streptococcus</taxon>
    </lineage>
</organism>
<dbReference type="OrthoDB" id="2067392at2"/>
<comment type="caution">
    <text evidence="1">The sequence shown here is derived from an EMBL/GenBank/DDBJ whole genome shotgun (WGS) entry which is preliminary data.</text>
</comment>
<proteinExistence type="predicted"/>
<name>A0A3L9DR70_9STRE</name>
<evidence type="ECO:0000313" key="1">
    <source>
        <dbReference type="EMBL" id="RLY03074.1"/>
    </source>
</evidence>